<name>A3XKI7_LEEBM</name>
<dbReference type="EMBL" id="AANC01000003">
    <property type="protein sequence ID" value="EAQ49939.1"/>
    <property type="molecule type" value="Genomic_DNA"/>
</dbReference>
<evidence type="ECO:0000256" key="1">
    <source>
        <dbReference type="SAM" id="Phobius"/>
    </source>
</evidence>
<comment type="caution">
    <text evidence="2">The sequence shown here is derived from an EMBL/GenBank/DDBJ whole genome shotgun (WGS) entry which is preliminary data.</text>
</comment>
<accession>A3XKI7</accession>
<proteinExistence type="predicted"/>
<evidence type="ECO:0000313" key="2">
    <source>
        <dbReference type="EMBL" id="EAQ49939.1"/>
    </source>
</evidence>
<organism evidence="2 3">
    <name type="scientific">Leeuwenhoekiella blandensis (strain CECT 7118 / CCUG 51940 / KCTC 22103 / MED217)</name>
    <name type="common">Flavobacterium sp. (strain MED217)</name>
    <dbReference type="NCBI Taxonomy" id="398720"/>
    <lineage>
        <taxon>Bacteria</taxon>
        <taxon>Pseudomonadati</taxon>
        <taxon>Bacteroidota</taxon>
        <taxon>Flavobacteriia</taxon>
        <taxon>Flavobacteriales</taxon>
        <taxon>Flavobacteriaceae</taxon>
        <taxon>Leeuwenhoekiella</taxon>
    </lineage>
</organism>
<keyword evidence="3" id="KW-1185">Reference proteome</keyword>
<dbReference type="AlphaFoldDB" id="A3XKI7"/>
<evidence type="ECO:0000313" key="3">
    <source>
        <dbReference type="Proteomes" id="UP000001601"/>
    </source>
</evidence>
<keyword evidence="1" id="KW-0472">Membrane</keyword>
<reference evidence="2 3" key="1">
    <citation type="journal article" date="2007" name="Nature">
        <title>Light stimulates growth of proteorhodopsin-containing marine Flavobacteria.</title>
        <authorList>
            <person name="Gomez-Consarnau L."/>
            <person name="Gonzalez J.M."/>
            <person name="Coll-Llado M."/>
            <person name="Gourdon P."/>
            <person name="Pascher T."/>
            <person name="Neutze R."/>
            <person name="Pedros-Alio C."/>
            <person name="Pinhassi J."/>
        </authorList>
    </citation>
    <scope>NUCLEOTIDE SEQUENCE [LARGE SCALE GENOMIC DNA]</scope>
    <source>
        <strain evidence="2 3">MED217</strain>
    </source>
</reference>
<dbReference type="HOGENOM" id="CLU_3119276_0_0_10"/>
<keyword evidence="1" id="KW-0812">Transmembrane</keyword>
<gene>
    <name evidence="2" type="ORF">MED217_02275</name>
</gene>
<keyword evidence="1" id="KW-1133">Transmembrane helix</keyword>
<feature type="transmembrane region" description="Helical" evidence="1">
    <location>
        <begin position="12"/>
        <end position="32"/>
    </location>
</feature>
<dbReference type="Proteomes" id="UP000001601">
    <property type="component" value="Unassembled WGS sequence"/>
</dbReference>
<sequence>MSKALKFISKMIFIFKIFPIFALAFLEIRMQVFNGSPKYVKNSMQAWWNW</sequence>
<protein>
    <submittedName>
        <fullName evidence="2">Uncharacterized protein</fullName>
    </submittedName>
</protein>